<evidence type="ECO:0000256" key="1">
    <source>
        <dbReference type="SAM" id="Phobius"/>
    </source>
</evidence>
<dbReference type="EMBL" id="CH964251">
    <property type="protein sequence ID" value="KRF99747.1"/>
    <property type="molecule type" value="Genomic_DNA"/>
</dbReference>
<dbReference type="InParanoid" id="A0A0Q9X2J5"/>
<accession>A0A0Q9X2J5</accession>
<keyword evidence="1" id="KW-1133">Transmembrane helix</keyword>
<gene>
    <name evidence="2" type="primary">Dwil\GK26949</name>
    <name evidence="2" type="ORF">Dwil_GK26949</name>
</gene>
<name>A0A0Q9X2J5_DROWI</name>
<feature type="transmembrane region" description="Helical" evidence="1">
    <location>
        <begin position="24"/>
        <end position="44"/>
    </location>
</feature>
<sequence>MCLVTILLGGYVYLSSLTLEQQNYLTNAAFVVVGGVAFVTLLLIGDLSKDRPNFYYI</sequence>
<proteinExistence type="predicted"/>
<evidence type="ECO:0000313" key="3">
    <source>
        <dbReference type="Proteomes" id="UP000007798"/>
    </source>
</evidence>
<evidence type="ECO:0000313" key="2">
    <source>
        <dbReference type="EMBL" id="KRF99747.1"/>
    </source>
</evidence>
<reference evidence="2 3" key="1">
    <citation type="journal article" date="2007" name="Nature">
        <title>Evolution of genes and genomes on the Drosophila phylogeny.</title>
        <authorList>
            <consortium name="Drosophila 12 Genomes Consortium"/>
            <person name="Clark A.G."/>
            <person name="Eisen M.B."/>
            <person name="Smith D.R."/>
            <person name="Bergman C.M."/>
            <person name="Oliver B."/>
            <person name="Markow T.A."/>
            <person name="Kaufman T.C."/>
            <person name="Kellis M."/>
            <person name="Gelbart W."/>
            <person name="Iyer V.N."/>
            <person name="Pollard D.A."/>
            <person name="Sackton T.B."/>
            <person name="Larracuente A.M."/>
            <person name="Singh N.D."/>
            <person name="Abad J.P."/>
            <person name="Abt D.N."/>
            <person name="Adryan B."/>
            <person name="Aguade M."/>
            <person name="Akashi H."/>
            <person name="Anderson W.W."/>
            <person name="Aquadro C.F."/>
            <person name="Ardell D.H."/>
            <person name="Arguello R."/>
            <person name="Artieri C.G."/>
            <person name="Barbash D.A."/>
            <person name="Barker D."/>
            <person name="Barsanti P."/>
            <person name="Batterham P."/>
            <person name="Batzoglou S."/>
            <person name="Begun D."/>
            <person name="Bhutkar A."/>
            <person name="Blanco E."/>
            <person name="Bosak S.A."/>
            <person name="Bradley R.K."/>
            <person name="Brand A.D."/>
            <person name="Brent M.R."/>
            <person name="Brooks A.N."/>
            <person name="Brown R.H."/>
            <person name="Butlin R.K."/>
            <person name="Caggese C."/>
            <person name="Calvi B.R."/>
            <person name="Bernardo de Carvalho A."/>
            <person name="Caspi A."/>
            <person name="Castrezana S."/>
            <person name="Celniker S.E."/>
            <person name="Chang J.L."/>
            <person name="Chapple C."/>
            <person name="Chatterji S."/>
            <person name="Chinwalla A."/>
            <person name="Civetta A."/>
            <person name="Clifton S.W."/>
            <person name="Comeron J.M."/>
            <person name="Costello J.C."/>
            <person name="Coyne J.A."/>
            <person name="Daub J."/>
            <person name="David R.G."/>
            <person name="Delcher A.L."/>
            <person name="Delehaunty K."/>
            <person name="Do C.B."/>
            <person name="Ebling H."/>
            <person name="Edwards K."/>
            <person name="Eickbush T."/>
            <person name="Evans J.D."/>
            <person name="Filipski A."/>
            <person name="Findeiss S."/>
            <person name="Freyhult E."/>
            <person name="Fulton L."/>
            <person name="Fulton R."/>
            <person name="Garcia A.C."/>
            <person name="Gardiner A."/>
            <person name="Garfield D.A."/>
            <person name="Garvin B.E."/>
            <person name="Gibson G."/>
            <person name="Gilbert D."/>
            <person name="Gnerre S."/>
            <person name="Godfrey J."/>
            <person name="Good R."/>
            <person name="Gotea V."/>
            <person name="Gravely B."/>
            <person name="Greenberg A.J."/>
            <person name="Griffiths-Jones S."/>
            <person name="Gross S."/>
            <person name="Guigo R."/>
            <person name="Gustafson E.A."/>
            <person name="Haerty W."/>
            <person name="Hahn M.W."/>
            <person name="Halligan D.L."/>
            <person name="Halpern A.L."/>
            <person name="Halter G.M."/>
            <person name="Han M.V."/>
            <person name="Heger A."/>
            <person name="Hillier L."/>
            <person name="Hinrichs A.S."/>
            <person name="Holmes I."/>
            <person name="Hoskins R.A."/>
            <person name="Hubisz M.J."/>
            <person name="Hultmark D."/>
            <person name="Huntley M.A."/>
            <person name="Jaffe D.B."/>
            <person name="Jagadeeshan S."/>
            <person name="Jeck W.R."/>
            <person name="Johnson J."/>
            <person name="Jones C.D."/>
            <person name="Jordan W.C."/>
            <person name="Karpen G.H."/>
            <person name="Kataoka E."/>
            <person name="Keightley P.D."/>
            <person name="Kheradpour P."/>
            <person name="Kirkness E.F."/>
            <person name="Koerich L.B."/>
            <person name="Kristiansen K."/>
            <person name="Kudrna D."/>
            <person name="Kulathinal R.J."/>
            <person name="Kumar S."/>
            <person name="Kwok R."/>
            <person name="Lander E."/>
            <person name="Langley C.H."/>
            <person name="Lapoint R."/>
            <person name="Lazzaro B.P."/>
            <person name="Lee S.J."/>
            <person name="Levesque L."/>
            <person name="Li R."/>
            <person name="Lin C.F."/>
            <person name="Lin M.F."/>
            <person name="Lindblad-Toh K."/>
            <person name="Llopart A."/>
            <person name="Long M."/>
            <person name="Low L."/>
            <person name="Lozovsky E."/>
            <person name="Lu J."/>
            <person name="Luo M."/>
            <person name="Machado C.A."/>
            <person name="Makalowski W."/>
            <person name="Marzo M."/>
            <person name="Matsuda M."/>
            <person name="Matzkin L."/>
            <person name="McAllister B."/>
            <person name="McBride C.S."/>
            <person name="McKernan B."/>
            <person name="McKernan K."/>
            <person name="Mendez-Lago M."/>
            <person name="Minx P."/>
            <person name="Mollenhauer M.U."/>
            <person name="Montooth K."/>
            <person name="Mount S.M."/>
            <person name="Mu X."/>
            <person name="Myers E."/>
            <person name="Negre B."/>
            <person name="Newfeld S."/>
            <person name="Nielsen R."/>
            <person name="Noor M.A."/>
            <person name="O'Grady P."/>
            <person name="Pachter L."/>
            <person name="Papaceit M."/>
            <person name="Parisi M.J."/>
            <person name="Parisi M."/>
            <person name="Parts L."/>
            <person name="Pedersen J.S."/>
            <person name="Pesole G."/>
            <person name="Phillippy A.M."/>
            <person name="Ponting C.P."/>
            <person name="Pop M."/>
            <person name="Porcelli D."/>
            <person name="Powell J.R."/>
            <person name="Prohaska S."/>
            <person name="Pruitt K."/>
            <person name="Puig M."/>
            <person name="Quesneville H."/>
            <person name="Ram K.R."/>
            <person name="Rand D."/>
            <person name="Rasmussen M.D."/>
            <person name="Reed L.K."/>
            <person name="Reenan R."/>
            <person name="Reily A."/>
            <person name="Remington K.A."/>
            <person name="Rieger T.T."/>
            <person name="Ritchie M.G."/>
            <person name="Robin C."/>
            <person name="Rogers Y.H."/>
            <person name="Rohde C."/>
            <person name="Rozas J."/>
            <person name="Rubenfield M.J."/>
            <person name="Ruiz A."/>
            <person name="Russo S."/>
            <person name="Salzberg S.L."/>
            <person name="Sanchez-Gracia A."/>
            <person name="Saranga D.J."/>
            <person name="Sato H."/>
            <person name="Schaeffer S.W."/>
            <person name="Schatz M.C."/>
            <person name="Schlenke T."/>
            <person name="Schwartz R."/>
            <person name="Segarra C."/>
            <person name="Singh R.S."/>
            <person name="Sirot L."/>
            <person name="Sirota M."/>
            <person name="Sisneros N.B."/>
            <person name="Smith C.D."/>
            <person name="Smith T.F."/>
            <person name="Spieth J."/>
            <person name="Stage D.E."/>
            <person name="Stark A."/>
            <person name="Stephan W."/>
            <person name="Strausberg R.L."/>
            <person name="Strempel S."/>
            <person name="Sturgill D."/>
            <person name="Sutton G."/>
            <person name="Sutton G.G."/>
            <person name="Tao W."/>
            <person name="Teichmann S."/>
            <person name="Tobari Y.N."/>
            <person name="Tomimura Y."/>
            <person name="Tsolas J.M."/>
            <person name="Valente V.L."/>
            <person name="Venter E."/>
            <person name="Venter J.C."/>
            <person name="Vicario S."/>
            <person name="Vieira F.G."/>
            <person name="Vilella A.J."/>
            <person name="Villasante A."/>
            <person name="Walenz B."/>
            <person name="Wang J."/>
            <person name="Wasserman M."/>
            <person name="Watts T."/>
            <person name="Wilson D."/>
            <person name="Wilson R.K."/>
            <person name="Wing R.A."/>
            <person name="Wolfner M.F."/>
            <person name="Wong A."/>
            <person name="Wong G.K."/>
            <person name="Wu C.I."/>
            <person name="Wu G."/>
            <person name="Yamamoto D."/>
            <person name="Yang H.P."/>
            <person name="Yang S.P."/>
            <person name="Yorke J.A."/>
            <person name="Yoshida K."/>
            <person name="Zdobnov E."/>
            <person name="Zhang P."/>
            <person name="Zhang Y."/>
            <person name="Zimin A.V."/>
            <person name="Baldwin J."/>
            <person name="Abdouelleil A."/>
            <person name="Abdulkadir J."/>
            <person name="Abebe A."/>
            <person name="Abera B."/>
            <person name="Abreu J."/>
            <person name="Acer S.C."/>
            <person name="Aftuck L."/>
            <person name="Alexander A."/>
            <person name="An P."/>
            <person name="Anderson E."/>
            <person name="Anderson S."/>
            <person name="Arachi H."/>
            <person name="Azer M."/>
            <person name="Bachantsang P."/>
            <person name="Barry A."/>
            <person name="Bayul T."/>
            <person name="Berlin A."/>
            <person name="Bessette D."/>
            <person name="Bloom T."/>
            <person name="Blye J."/>
            <person name="Boguslavskiy L."/>
            <person name="Bonnet C."/>
            <person name="Boukhgalter B."/>
            <person name="Bourzgui I."/>
            <person name="Brown A."/>
            <person name="Cahill P."/>
            <person name="Channer S."/>
            <person name="Cheshatsang Y."/>
            <person name="Chuda L."/>
            <person name="Citroen M."/>
            <person name="Collymore A."/>
            <person name="Cooke P."/>
            <person name="Costello M."/>
            <person name="D'Aco K."/>
            <person name="Daza R."/>
            <person name="De Haan G."/>
            <person name="DeGray S."/>
            <person name="DeMaso C."/>
            <person name="Dhargay N."/>
            <person name="Dooley K."/>
            <person name="Dooley E."/>
            <person name="Doricent M."/>
            <person name="Dorje P."/>
            <person name="Dorjee K."/>
            <person name="Dupes A."/>
            <person name="Elong R."/>
            <person name="Falk J."/>
            <person name="Farina A."/>
            <person name="Faro S."/>
            <person name="Ferguson D."/>
            <person name="Fisher S."/>
            <person name="Foley C.D."/>
            <person name="Franke A."/>
            <person name="Friedrich D."/>
            <person name="Gadbois L."/>
            <person name="Gearin G."/>
            <person name="Gearin C.R."/>
            <person name="Giannoukos G."/>
            <person name="Goode T."/>
            <person name="Graham J."/>
            <person name="Grandbois E."/>
            <person name="Grewal S."/>
            <person name="Gyaltsen K."/>
            <person name="Hafez N."/>
            <person name="Hagos B."/>
            <person name="Hall J."/>
            <person name="Henson C."/>
            <person name="Hollinger A."/>
            <person name="Honan T."/>
            <person name="Huard M.D."/>
            <person name="Hughes L."/>
            <person name="Hurhula B."/>
            <person name="Husby M.E."/>
            <person name="Kamat A."/>
            <person name="Kanga B."/>
            <person name="Kashin S."/>
            <person name="Khazanovich D."/>
            <person name="Kisner P."/>
            <person name="Lance K."/>
            <person name="Lara M."/>
            <person name="Lee W."/>
            <person name="Lennon N."/>
            <person name="Letendre F."/>
            <person name="LeVine R."/>
            <person name="Lipovsky A."/>
            <person name="Liu X."/>
            <person name="Liu J."/>
            <person name="Liu S."/>
            <person name="Lokyitsang T."/>
            <person name="Lokyitsang Y."/>
            <person name="Lubonja R."/>
            <person name="Lui A."/>
            <person name="MacDonald P."/>
            <person name="Magnisalis V."/>
            <person name="Maru K."/>
            <person name="Matthews C."/>
            <person name="McCusker W."/>
            <person name="McDonough S."/>
            <person name="Mehta T."/>
            <person name="Meldrim J."/>
            <person name="Meneus L."/>
            <person name="Mihai O."/>
            <person name="Mihalev A."/>
            <person name="Mihova T."/>
            <person name="Mittelman R."/>
            <person name="Mlenga V."/>
            <person name="Montmayeur A."/>
            <person name="Mulrain L."/>
            <person name="Navidi A."/>
            <person name="Naylor J."/>
            <person name="Negash T."/>
            <person name="Nguyen T."/>
            <person name="Nguyen N."/>
            <person name="Nicol R."/>
            <person name="Norbu C."/>
            <person name="Norbu N."/>
            <person name="Novod N."/>
            <person name="O'Neill B."/>
            <person name="Osman S."/>
            <person name="Markiewicz E."/>
            <person name="Oyono O.L."/>
            <person name="Patti C."/>
            <person name="Phunkhang P."/>
            <person name="Pierre F."/>
            <person name="Priest M."/>
            <person name="Raghuraman S."/>
            <person name="Rege F."/>
            <person name="Reyes R."/>
            <person name="Rise C."/>
            <person name="Rogov P."/>
            <person name="Ross K."/>
            <person name="Ryan E."/>
            <person name="Settipalli S."/>
            <person name="Shea T."/>
            <person name="Sherpa N."/>
            <person name="Shi L."/>
            <person name="Shih D."/>
            <person name="Sparrow T."/>
            <person name="Spaulding J."/>
            <person name="Stalker J."/>
            <person name="Stange-Thomann N."/>
            <person name="Stavropoulos S."/>
            <person name="Stone C."/>
            <person name="Strader C."/>
            <person name="Tesfaye S."/>
            <person name="Thomson T."/>
            <person name="Thoulutsang Y."/>
            <person name="Thoulutsang D."/>
            <person name="Topham K."/>
            <person name="Topping I."/>
            <person name="Tsamla T."/>
            <person name="Vassiliev H."/>
            <person name="Vo A."/>
            <person name="Wangchuk T."/>
            <person name="Wangdi T."/>
            <person name="Weiand M."/>
            <person name="Wilkinson J."/>
            <person name="Wilson A."/>
            <person name="Yadav S."/>
            <person name="Young G."/>
            <person name="Yu Q."/>
            <person name="Zembek L."/>
            <person name="Zhong D."/>
            <person name="Zimmer A."/>
            <person name="Zwirko Z."/>
            <person name="Jaffe D.B."/>
            <person name="Alvarez P."/>
            <person name="Brockman W."/>
            <person name="Butler J."/>
            <person name="Chin C."/>
            <person name="Gnerre S."/>
            <person name="Grabherr M."/>
            <person name="Kleber M."/>
            <person name="Mauceli E."/>
            <person name="MacCallum I."/>
        </authorList>
    </citation>
    <scope>NUCLEOTIDE SEQUENCE [LARGE SCALE GENOMIC DNA]</scope>
    <source>
        <strain evidence="3">Tucson 14030-0811.24</strain>
    </source>
</reference>
<dbReference type="Proteomes" id="UP000007798">
    <property type="component" value="Unassembled WGS sequence"/>
</dbReference>
<keyword evidence="1" id="KW-0812">Transmembrane</keyword>
<dbReference type="KEGG" id="dwi:26528951"/>
<organism evidence="2 3">
    <name type="scientific">Drosophila willistoni</name>
    <name type="common">Fruit fly</name>
    <dbReference type="NCBI Taxonomy" id="7260"/>
    <lineage>
        <taxon>Eukaryota</taxon>
        <taxon>Metazoa</taxon>
        <taxon>Ecdysozoa</taxon>
        <taxon>Arthropoda</taxon>
        <taxon>Hexapoda</taxon>
        <taxon>Insecta</taxon>
        <taxon>Pterygota</taxon>
        <taxon>Neoptera</taxon>
        <taxon>Endopterygota</taxon>
        <taxon>Diptera</taxon>
        <taxon>Brachycera</taxon>
        <taxon>Muscomorpha</taxon>
        <taxon>Ephydroidea</taxon>
        <taxon>Drosophilidae</taxon>
        <taxon>Drosophila</taxon>
        <taxon>Sophophora</taxon>
    </lineage>
</organism>
<protein>
    <submittedName>
        <fullName evidence="2">Uncharacterized protein</fullName>
    </submittedName>
</protein>
<keyword evidence="3" id="KW-1185">Reference proteome</keyword>
<keyword evidence="1" id="KW-0472">Membrane</keyword>
<dbReference type="AlphaFoldDB" id="A0A0Q9X2J5"/>